<dbReference type="Pfam" id="PF00593">
    <property type="entry name" value="TonB_dep_Rec_b-barrel"/>
    <property type="match status" value="1"/>
</dbReference>
<dbReference type="PROSITE" id="PS52016">
    <property type="entry name" value="TONB_DEPENDENT_REC_3"/>
    <property type="match status" value="1"/>
</dbReference>
<dbReference type="SUPFAM" id="SSF56935">
    <property type="entry name" value="Porins"/>
    <property type="match status" value="1"/>
</dbReference>
<keyword evidence="2 8" id="KW-0813">Transport</keyword>
<evidence type="ECO:0000313" key="13">
    <source>
        <dbReference type="EMBL" id="MFC4232169.1"/>
    </source>
</evidence>
<dbReference type="InterPro" id="IPR023997">
    <property type="entry name" value="TonB-dep_OMP_SusC/RagA_CS"/>
</dbReference>
<dbReference type="InterPro" id="IPR039426">
    <property type="entry name" value="TonB-dep_rcpt-like"/>
</dbReference>
<dbReference type="SUPFAM" id="SSF49464">
    <property type="entry name" value="Carboxypeptidase regulatory domain-like"/>
    <property type="match status" value="1"/>
</dbReference>
<feature type="domain" description="TonB-dependent receptor plug" evidence="12">
    <location>
        <begin position="119"/>
        <end position="224"/>
    </location>
</feature>
<dbReference type="InterPro" id="IPR037066">
    <property type="entry name" value="Plug_dom_sf"/>
</dbReference>
<dbReference type="NCBIfam" id="TIGR04057">
    <property type="entry name" value="SusC_RagA_signa"/>
    <property type="match status" value="1"/>
</dbReference>
<evidence type="ECO:0000313" key="14">
    <source>
        <dbReference type="Proteomes" id="UP001595906"/>
    </source>
</evidence>
<dbReference type="InterPro" id="IPR018247">
    <property type="entry name" value="EF_Hand_1_Ca_BS"/>
</dbReference>
<protein>
    <submittedName>
        <fullName evidence="13">SusC/RagA family TonB-linked outer membrane protein</fullName>
    </submittedName>
</protein>
<dbReference type="Gene3D" id="2.170.130.10">
    <property type="entry name" value="TonB-dependent receptor, plug domain"/>
    <property type="match status" value="1"/>
</dbReference>
<dbReference type="RefSeq" id="WP_379013921.1">
    <property type="nucleotide sequence ID" value="NZ_JBHSDC010000018.1"/>
</dbReference>
<keyword evidence="5 9" id="KW-0798">TonB box</keyword>
<comment type="similarity">
    <text evidence="8 9">Belongs to the TonB-dependent receptor family.</text>
</comment>
<keyword evidence="7 8" id="KW-0998">Cell outer membrane</keyword>
<dbReference type="Pfam" id="PF13715">
    <property type="entry name" value="CarbopepD_reg_2"/>
    <property type="match status" value="1"/>
</dbReference>
<proteinExistence type="inferred from homology"/>
<evidence type="ECO:0000256" key="7">
    <source>
        <dbReference type="ARBA" id="ARBA00023237"/>
    </source>
</evidence>
<keyword evidence="3 8" id="KW-1134">Transmembrane beta strand</keyword>
<dbReference type="InterPro" id="IPR023996">
    <property type="entry name" value="TonB-dep_OMP_SusC/RagA"/>
</dbReference>
<comment type="caution">
    <text evidence="13">The sequence shown here is derived from an EMBL/GenBank/DDBJ whole genome shotgun (WGS) entry which is preliminary data.</text>
</comment>
<name>A0ABV8PYV5_9BACT</name>
<dbReference type="Gene3D" id="2.60.40.1120">
    <property type="entry name" value="Carboxypeptidase-like, regulatory domain"/>
    <property type="match status" value="1"/>
</dbReference>
<evidence type="ECO:0000256" key="8">
    <source>
        <dbReference type="PROSITE-ProRule" id="PRU01360"/>
    </source>
</evidence>
<dbReference type="InterPro" id="IPR036942">
    <property type="entry name" value="Beta-barrel_TonB_sf"/>
</dbReference>
<evidence type="ECO:0000256" key="3">
    <source>
        <dbReference type="ARBA" id="ARBA00022452"/>
    </source>
</evidence>
<feature type="chain" id="PRO_5045102098" evidence="10">
    <location>
        <begin position="24"/>
        <end position="1039"/>
    </location>
</feature>
<dbReference type="Pfam" id="PF07715">
    <property type="entry name" value="Plug"/>
    <property type="match status" value="1"/>
</dbReference>
<reference evidence="14" key="1">
    <citation type="journal article" date="2019" name="Int. J. Syst. Evol. Microbiol.">
        <title>The Global Catalogue of Microorganisms (GCM) 10K type strain sequencing project: providing services to taxonomists for standard genome sequencing and annotation.</title>
        <authorList>
            <consortium name="The Broad Institute Genomics Platform"/>
            <consortium name="The Broad Institute Genome Sequencing Center for Infectious Disease"/>
            <person name="Wu L."/>
            <person name="Ma J."/>
        </authorList>
    </citation>
    <scope>NUCLEOTIDE SEQUENCE [LARGE SCALE GENOMIC DNA]</scope>
    <source>
        <strain evidence="14">CECT 8010</strain>
    </source>
</reference>
<dbReference type="PROSITE" id="PS00018">
    <property type="entry name" value="EF_HAND_1"/>
    <property type="match status" value="1"/>
</dbReference>
<comment type="subcellular location">
    <subcellularLocation>
        <location evidence="1 8">Cell outer membrane</location>
        <topology evidence="1 8">Multi-pass membrane protein</topology>
    </subcellularLocation>
</comment>
<feature type="domain" description="TonB-dependent receptor-like beta-barrel" evidence="11">
    <location>
        <begin position="419"/>
        <end position="899"/>
    </location>
</feature>
<feature type="signal peptide" evidence="10">
    <location>
        <begin position="1"/>
        <end position="23"/>
    </location>
</feature>
<evidence type="ECO:0000256" key="1">
    <source>
        <dbReference type="ARBA" id="ARBA00004571"/>
    </source>
</evidence>
<evidence type="ECO:0000259" key="12">
    <source>
        <dbReference type="Pfam" id="PF07715"/>
    </source>
</evidence>
<evidence type="ECO:0000256" key="9">
    <source>
        <dbReference type="RuleBase" id="RU003357"/>
    </source>
</evidence>
<dbReference type="EMBL" id="JBHSDC010000018">
    <property type="protein sequence ID" value="MFC4232169.1"/>
    <property type="molecule type" value="Genomic_DNA"/>
</dbReference>
<evidence type="ECO:0000256" key="10">
    <source>
        <dbReference type="SAM" id="SignalP"/>
    </source>
</evidence>
<keyword evidence="14" id="KW-1185">Reference proteome</keyword>
<dbReference type="NCBIfam" id="TIGR04056">
    <property type="entry name" value="OMP_RagA_SusC"/>
    <property type="match status" value="1"/>
</dbReference>
<keyword evidence="4 8" id="KW-0812">Transmembrane</keyword>
<evidence type="ECO:0000259" key="11">
    <source>
        <dbReference type="Pfam" id="PF00593"/>
    </source>
</evidence>
<evidence type="ECO:0000256" key="5">
    <source>
        <dbReference type="ARBA" id="ARBA00023077"/>
    </source>
</evidence>
<evidence type="ECO:0000256" key="6">
    <source>
        <dbReference type="ARBA" id="ARBA00023136"/>
    </source>
</evidence>
<evidence type="ECO:0000256" key="4">
    <source>
        <dbReference type="ARBA" id="ARBA00022692"/>
    </source>
</evidence>
<dbReference type="InterPro" id="IPR008969">
    <property type="entry name" value="CarboxyPept-like_regulatory"/>
</dbReference>
<dbReference type="InterPro" id="IPR012910">
    <property type="entry name" value="Plug_dom"/>
</dbReference>
<keyword evidence="10" id="KW-0732">Signal</keyword>
<sequence length="1039" mass="112209">MKLKFALLCVAIILAGFVQQIMAQTLSVTGKVLNKSTGESLVGATVNVQGTTKSVLTDGNGIFKITVNKGATLVVSYVGLTTTKQIVTNAGPLNFSLTENAANNLNDVVVVGYGTQKITNVSGSIATIKASDIQKINAVRVEDAIQGRASGVTVVQSGSPGSTPTVFIRGIPSYAGSDPLVVIDGVQQSLVDFNSLSPSDIESINILKDAATTSIYGVKGGNGVIVITTKSGKRNQKTQLSINSSYGYQEVARTIGVLNATEYGAIVNEGSTLSGGGVIFPNLAALGVGTNWQDQIFKQAPFQNHSVTATGGSEKTTFFLSASYADQSGIVGGQSKSDYSRGNFTANLNFQLTPKLKFILNTTAVLLNSKGVAENSFNSVIGSALNFDPTVPVYNNVPNTVGTYGFSNLILAEVHNPLTTLDNTYNKNTGAKLYGKFEFQYDIIKNLKLTSRFGYTDYNDNGKSFTPLVFYGINNVDNTMNADGSTVLGKHNSVSSTRNSNFNYRIESFANYAFDIKQKNHFEVVAGINFLRNHGNQIGASKQDVPFNSWTFADLTAATGTNTATNPSANSGYYYEYKSKNVSTFARLNYDFEGRYLASFSARRDGSYSFGLDKQFGNFFSGSAGWVVSKEKFFQSKFINFLKLRGSYGTVGSDANTNPQSTNVVTGGPYSTIGNSNGYNFGNIFYPGTSISSQSNPLLGWENQKQGNIGFDITLLNNKISITADYFQKNVDGLLFTPTQSLYLGTVPAPTANIGSTSTKGLDATVTYNTMIARSVKLNTSVTFTTFKSLVTATNTDNSAQIPGGYYFNGQSQSATLFAKGYSPGIFWGYKTDGLFQTQSDIAKAAKQSGAQPGDIKYVDVNNDGVIDSKDLTQIGNPFPKFTLGWNINLEYKNFDITAFIYASVGNDIFRAYERNANYTNKFRSVLGRWTGPGTTNNAATPRYVFTDANNNSRVSDRYVEDGSFVKIKNLQLGYTMPSKLFKNSSTRIRVYAQAKNLYTFTKYSGYDPEISGGILSTGVDYGAYPQARSFLFGLDVKF</sequence>
<gene>
    <name evidence="13" type="ORF">ACFOW1_09720</name>
</gene>
<accession>A0ABV8PYV5</accession>
<dbReference type="Proteomes" id="UP001595906">
    <property type="component" value="Unassembled WGS sequence"/>
</dbReference>
<dbReference type="InterPro" id="IPR000531">
    <property type="entry name" value="Beta-barrel_TonB"/>
</dbReference>
<organism evidence="13 14">
    <name type="scientific">Parasediminibacterium paludis</name>
    <dbReference type="NCBI Taxonomy" id="908966"/>
    <lineage>
        <taxon>Bacteria</taxon>
        <taxon>Pseudomonadati</taxon>
        <taxon>Bacteroidota</taxon>
        <taxon>Chitinophagia</taxon>
        <taxon>Chitinophagales</taxon>
        <taxon>Chitinophagaceae</taxon>
        <taxon>Parasediminibacterium</taxon>
    </lineage>
</organism>
<dbReference type="Gene3D" id="2.40.170.20">
    <property type="entry name" value="TonB-dependent receptor, beta-barrel domain"/>
    <property type="match status" value="1"/>
</dbReference>
<evidence type="ECO:0000256" key="2">
    <source>
        <dbReference type="ARBA" id="ARBA00022448"/>
    </source>
</evidence>
<keyword evidence="6 8" id="KW-0472">Membrane</keyword>